<dbReference type="EMBL" id="CP093313">
    <property type="protein sequence ID" value="UWZ85967.1"/>
    <property type="molecule type" value="Genomic_DNA"/>
</dbReference>
<keyword evidence="3" id="KW-1185">Reference proteome</keyword>
<reference evidence="2" key="1">
    <citation type="submission" date="2021-04" db="EMBL/GenBank/DDBJ databases">
        <title>Phylogenetic analysis of Acidobacteriaceae.</title>
        <authorList>
            <person name="Qiu L."/>
            <person name="Zhang Q."/>
        </authorList>
    </citation>
    <scope>NUCLEOTIDE SEQUENCE</scope>
    <source>
        <strain evidence="2">DSM 25168</strain>
    </source>
</reference>
<name>A0A9J7BTK7_9BACT</name>
<evidence type="ECO:0000313" key="3">
    <source>
        <dbReference type="Proteomes" id="UP001059380"/>
    </source>
</evidence>
<protein>
    <submittedName>
        <fullName evidence="2">Uncharacterized protein</fullName>
    </submittedName>
</protein>
<sequence length="327" mass="33668">MKLGSAISCSLLLCALTSAGAQNTPTTSTNAKTAETTISVPGGAGATVTSSGTAGAGPIIGFQVSQLDNYFISSFFTISPPQSVSGQLPTGTQTVSADQGNFGAFLLTPPGQGTSYSFAGNRMFGFQSMKAKGCISAQTKSTTAKAAAVAAGNTTGDLVESGCAIYVGFGGRGGVTNTTWVGQVTGGNNQSKSGTVAFITFPELVVTSKTYVSPISSSAAGAANQNNQYQFGVSFGPSWRFIGGDLAQGQSTSTTPTFRSQMLGTDKTSFFSPEVTFFVKMNEFKPYFRFSHFSQPKADQPIPGFTGSQFVFGVDVTSAIFQTKPGS</sequence>
<dbReference type="Proteomes" id="UP001059380">
    <property type="component" value="Chromosome"/>
</dbReference>
<dbReference type="RefSeq" id="WP_260795601.1">
    <property type="nucleotide sequence ID" value="NZ_CP093313.1"/>
</dbReference>
<proteinExistence type="predicted"/>
<dbReference type="AlphaFoldDB" id="A0A9J7BTK7"/>
<gene>
    <name evidence="2" type="ORF">MOP44_08475</name>
</gene>
<feature type="chain" id="PRO_5039920210" evidence="1">
    <location>
        <begin position="22"/>
        <end position="327"/>
    </location>
</feature>
<organism evidence="2 3">
    <name type="scientific">Occallatibacter riparius</name>
    <dbReference type="NCBI Taxonomy" id="1002689"/>
    <lineage>
        <taxon>Bacteria</taxon>
        <taxon>Pseudomonadati</taxon>
        <taxon>Acidobacteriota</taxon>
        <taxon>Terriglobia</taxon>
        <taxon>Terriglobales</taxon>
        <taxon>Acidobacteriaceae</taxon>
        <taxon>Occallatibacter</taxon>
    </lineage>
</organism>
<evidence type="ECO:0000313" key="2">
    <source>
        <dbReference type="EMBL" id="UWZ85967.1"/>
    </source>
</evidence>
<evidence type="ECO:0000256" key="1">
    <source>
        <dbReference type="SAM" id="SignalP"/>
    </source>
</evidence>
<feature type="signal peptide" evidence="1">
    <location>
        <begin position="1"/>
        <end position="21"/>
    </location>
</feature>
<keyword evidence="1" id="KW-0732">Signal</keyword>
<dbReference type="KEGG" id="orp:MOP44_08475"/>
<accession>A0A9J7BTK7</accession>